<protein>
    <submittedName>
        <fullName evidence="2">Uncharacterized protein</fullName>
    </submittedName>
</protein>
<evidence type="ECO:0000313" key="2">
    <source>
        <dbReference type="EMBL" id="TKR57723.1"/>
    </source>
</evidence>
<sequence length="119" mass="14109">MNILLNIYLIFLYRVVFVRSKTIKIHEKGLHSNHIGILRFLKPTSNHLKNVLVKAKERRCEPENSTYSQIKNQMPGVVYENRNVIFASRETLQKCFLVHRPPEGRETLLDRKSNQHFKH</sequence>
<evidence type="ECO:0000256" key="1">
    <source>
        <dbReference type="SAM" id="SignalP"/>
    </source>
</evidence>
<keyword evidence="3" id="KW-1185">Reference proteome</keyword>
<feature type="chain" id="PRO_5020401759" evidence="1">
    <location>
        <begin position="21"/>
        <end position="119"/>
    </location>
</feature>
<gene>
    <name evidence="2" type="ORF">L596_030388</name>
</gene>
<dbReference type="Proteomes" id="UP000298663">
    <property type="component" value="Unassembled WGS sequence"/>
</dbReference>
<reference evidence="2 3" key="1">
    <citation type="journal article" date="2015" name="Genome Biol.">
        <title>Comparative genomics of Steinernema reveals deeply conserved gene regulatory networks.</title>
        <authorList>
            <person name="Dillman A.R."/>
            <person name="Macchietto M."/>
            <person name="Porter C.F."/>
            <person name="Rogers A."/>
            <person name="Williams B."/>
            <person name="Antoshechkin I."/>
            <person name="Lee M.M."/>
            <person name="Goodwin Z."/>
            <person name="Lu X."/>
            <person name="Lewis E.E."/>
            <person name="Goodrich-Blair H."/>
            <person name="Stock S.P."/>
            <person name="Adams B.J."/>
            <person name="Sternberg P.W."/>
            <person name="Mortazavi A."/>
        </authorList>
    </citation>
    <scope>NUCLEOTIDE SEQUENCE [LARGE SCALE GENOMIC DNA]</scope>
    <source>
        <strain evidence="2 3">ALL</strain>
    </source>
</reference>
<reference evidence="2 3" key="2">
    <citation type="journal article" date="2019" name="G3 (Bethesda)">
        <title>Hybrid Assembly of the Genome of the Entomopathogenic Nematode Steinernema carpocapsae Identifies the X-Chromosome.</title>
        <authorList>
            <person name="Serra L."/>
            <person name="Macchietto M."/>
            <person name="Macias-Munoz A."/>
            <person name="McGill C.J."/>
            <person name="Rodriguez I.M."/>
            <person name="Rodriguez B."/>
            <person name="Murad R."/>
            <person name="Mortazavi A."/>
        </authorList>
    </citation>
    <scope>NUCLEOTIDE SEQUENCE [LARGE SCALE GENOMIC DNA]</scope>
    <source>
        <strain evidence="2 3">ALL</strain>
    </source>
</reference>
<organism evidence="2 3">
    <name type="scientific">Steinernema carpocapsae</name>
    <name type="common">Entomopathogenic nematode</name>
    <dbReference type="NCBI Taxonomy" id="34508"/>
    <lineage>
        <taxon>Eukaryota</taxon>
        <taxon>Metazoa</taxon>
        <taxon>Ecdysozoa</taxon>
        <taxon>Nematoda</taxon>
        <taxon>Chromadorea</taxon>
        <taxon>Rhabditida</taxon>
        <taxon>Tylenchina</taxon>
        <taxon>Panagrolaimomorpha</taxon>
        <taxon>Strongyloidoidea</taxon>
        <taxon>Steinernematidae</taxon>
        <taxon>Steinernema</taxon>
    </lineage>
</organism>
<evidence type="ECO:0000313" key="3">
    <source>
        <dbReference type="Proteomes" id="UP000298663"/>
    </source>
</evidence>
<dbReference type="EMBL" id="AZBU02000014">
    <property type="protein sequence ID" value="TKR57723.1"/>
    <property type="molecule type" value="Genomic_DNA"/>
</dbReference>
<name>A0A4U5LP92_STECR</name>
<dbReference type="AlphaFoldDB" id="A0A4U5LP92"/>
<keyword evidence="1" id="KW-0732">Signal</keyword>
<feature type="signal peptide" evidence="1">
    <location>
        <begin position="1"/>
        <end position="20"/>
    </location>
</feature>
<accession>A0A4U5LP92</accession>
<comment type="caution">
    <text evidence="2">The sequence shown here is derived from an EMBL/GenBank/DDBJ whole genome shotgun (WGS) entry which is preliminary data.</text>
</comment>
<proteinExistence type="predicted"/>